<evidence type="ECO:0000259" key="2">
    <source>
        <dbReference type="Pfam" id="PF15255"/>
    </source>
</evidence>
<organism evidence="3 4">
    <name type="scientific">Danionella cerebrum</name>
    <dbReference type="NCBI Taxonomy" id="2873325"/>
    <lineage>
        <taxon>Eukaryota</taxon>
        <taxon>Metazoa</taxon>
        <taxon>Chordata</taxon>
        <taxon>Craniata</taxon>
        <taxon>Vertebrata</taxon>
        <taxon>Euteleostomi</taxon>
        <taxon>Actinopterygii</taxon>
        <taxon>Neopterygii</taxon>
        <taxon>Teleostei</taxon>
        <taxon>Ostariophysi</taxon>
        <taxon>Cypriniformes</taxon>
        <taxon>Danionidae</taxon>
        <taxon>Danioninae</taxon>
        <taxon>Danionella</taxon>
    </lineage>
</organism>
<dbReference type="AlphaFoldDB" id="A0A553QLV2"/>
<gene>
    <name evidence="3" type="ORF">DNTS_021965</name>
</gene>
<evidence type="ECO:0000313" key="3">
    <source>
        <dbReference type="EMBL" id="TRY90897.1"/>
    </source>
</evidence>
<protein>
    <recommendedName>
        <fullName evidence="2">FAM21/CAPZIP domain-containing protein</fullName>
    </recommendedName>
</protein>
<dbReference type="Pfam" id="PF15255">
    <property type="entry name" value="CAP-ZIP_m"/>
    <property type="match status" value="1"/>
</dbReference>
<accession>A0A553QLV2</accession>
<keyword evidence="4" id="KW-1185">Reference proteome</keyword>
<feature type="region of interest" description="Disordered" evidence="1">
    <location>
        <begin position="67"/>
        <end position="87"/>
    </location>
</feature>
<dbReference type="Proteomes" id="UP000316079">
    <property type="component" value="Unassembled WGS sequence"/>
</dbReference>
<comment type="caution">
    <text evidence="3">The sequence shown here is derived from an EMBL/GenBank/DDBJ whole genome shotgun (WGS) entry which is preliminary data.</text>
</comment>
<dbReference type="EMBL" id="SRMA01025790">
    <property type="protein sequence ID" value="TRY90897.1"/>
    <property type="molecule type" value="Genomic_DNA"/>
</dbReference>
<feature type="domain" description="FAM21/CAPZIP" evidence="2">
    <location>
        <begin position="38"/>
        <end position="148"/>
    </location>
</feature>
<feature type="compositionally biased region" description="Acidic residues" evidence="1">
    <location>
        <begin position="212"/>
        <end position="221"/>
    </location>
</feature>
<evidence type="ECO:0000256" key="1">
    <source>
        <dbReference type="SAM" id="MobiDB-lite"/>
    </source>
</evidence>
<dbReference type="InterPro" id="IPR029341">
    <property type="entry name" value="FAM21/CAPZIP"/>
</dbReference>
<feature type="region of interest" description="Disordered" evidence="1">
    <location>
        <begin position="126"/>
        <end position="244"/>
    </location>
</feature>
<name>A0A553QLV2_9TELE</name>
<reference evidence="3 4" key="1">
    <citation type="journal article" date="2019" name="Sci. Data">
        <title>Hybrid genome assembly and annotation of Danionella translucida.</title>
        <authorList>
            <person name="Kadobianskyi M."/>
            <person name="Schulze L."/>
            <person name="Schuelke M."/>
            <person name="Judkewitz B."/>
        </authorList>
    </citation>
    <scope>NUCLEOTIDE SEQUENCE [LARGE SCALE GENOMIC DNA]</scope>
    <source>
        <strain evidence="3 4">Bolton</strain>
    </source>
</reference>
<sequence>MEGEVPAKPSVAQLAGTLRATALPMPGNMEKYPVCPHPVKIKLKSSPLIEKLQANLSLSPTVLLSPPKTTESKLEEGHPFSPGVDENSTLQLLCTEDEVPVSFEEPVGGTPLPSFNKSRVRLSFKRRLPSRLNRKSASAETKVEEDSGACFKPDSPQQNGGDSFRGASLKGTDDKADSSQTTIEPELEEDRTDNRDVPQENQGTVVSHHTGDEEEVTEEEPSEYKLGLEHLKKEETDKDRREDEVDVELLDVANKLN</sequence>
<feature type="compositionally biased region" description="Basic and acidic residues" evidence="1">
    <location>
        <begin position="222"/>
        <end position="243"/>
    </location>
</feature>
<dbReference type="OrthoDB" id="9450049at2759"/>
<proteinExistence type="predicted"/>
<dbReference type="STRING" id="623744.A0A553QLV2"/>
<evidence type="ECO:0000313" key="4">
    <source>
        <dbReference type="Proteomes" id="UP000316079"/>
    </source>
</evidence>